<dbReference type="CDD" id="cd00392">
    <property type="entry name" value="Ribosomal_L13"/>
    <property type="match status" value="1"/>
</dbReference>
<sequence>MSAYERVKQWNTFARIWHIYDAKWQNPIESAKVISKHLQGQHKPIYHPLNDCGDHVIVMNSRHIALPGYEWKKRAYFHHTGYPGGVSWTLAWQLHEIDPTLVMKKAVRWELPRSLIKFRLMARLHIFPDQEVPEDLLKNVSSQIRQLRPVPRTLASYSDKEVDEFPKINDFPKDYILK</sequence>
<dbReference type="GO" id="GO:0003729">
    <property type="term" value="F:mRNA binding"/>
    <property type="evidence" value="ECO:0007669"/>
    <property type="project" value="TreeGrafter"/>
</dbReference>
<dbReference type="GO" id="GO:0017148">
    <property type="term" value="P:negative regulation of translation"/>
    <property type="evidence" value="ECO:0007669"/>
    <property type="project" value="TreeGrafter"/>
</dbReference>
<dbReference type="SUPFAM" id="SSF52161">
    <property type="entry name" value="Ribosomal protein L13"/>
    <property type="match status" value="1"/>
</dbReference>
<dbReference type="RefSeq" id="XP_008475259.1">
    <property type="nucleotide sequence ID" value="XM_008477037.2"/>
</dbReference>
<dbReference type="HAMAP" id="MF_01366">
    <property type="entry name" value="Ribosomal_uL13"/>
    <property type="match status" value="1"/>
</dbReference>
<dbReference type="GO" id="GO:0003735">
    <property type="term" value="F:structural constituent of ribosome"/>
    <property type="evidence" value="ECO:0007669"/>
    <property type="project" value="InterPro"/>
</dbReference>
<evidence type="ECO:0000313" key="5">
    <source>
        <dbReference type="RefSeq" id="XP_008475259.1"/>
    </source>
</evidence>
<dbReference type="Pfam" id="PF00572">
    <property type="entry name" value="Ribosomal_L13"/>
    <property type="match status" value="1"/>
</dbReference>
<dbReference type="CTD" id="28998"/>
<evidence type="ECO:0000256" key="1">
    <source>
        <dbReference type="ARBA" id="ARBA00006227"/>
    </source>
</evidence>
<organism evidence="4 5">
    <name type="scientific">Diaphorina citri</name>
    <name type="common">Asian citrus psyllid</name>
    <dbReference type="NCBI Taxonomy" id="121845"/>
    <lineage>
        <taxon>Eukaryota</taxon>
        <taxon>Metazoa</taxon>
        <taxon>Ecdysozoa</taxon>
        <taxon>Arthropoda</taxon>
        <taxon>Hexapoda</taxon>
        <taxon>Insecta</taxon>
        <taxon>Pterygota</taxon>
        <taxon>Neoptera</taxon>
        <taxon>Paraneoptera</taxon>
        <taxon>Hemiptera</taxon>
        <taxon>Sternorrhyncha</taxon>
        <taxon>Psylloidea</taxon>
        <taxon>Psyllidae</taxon>
        <taxon>Diaphorininae</taxon>
        <taxon>Diaphorina</taxon>
    </lineage>
</organism>
<evidence type="ECO:0000256" key="3">
    <source>
        <dbReference type="ARBA" id="ARBA00023274"/>
    </source>
</evidence>
<dbReference type="InterPro" id="IPR005823">
    <property type="entry name" value="Ribosomal_uL13_bac-type"/>
</dbReference>
<dbReference type="PaxDb" id="121845-A0A1S3D7P3"/>
<name>A0A1S3D7P3_DIACI</name>
<dbReference type="Proteomes" id="UP000079169">
    <property type="component" value="Unplaced"/>
</dbReference>
<dbReference type="KEGG" id="dci:103512279"/>
<dbReference type="FunFam" id="3.90.1180.10:FF:000005">
    <property type="entry name" value="39S ribosomal protein L13, mitochondrial"/>
    <property type="match status" value="1"/>
</dbReference>
<proteinExistence type="inferred from homology"/>
<dbReference type="InterPro" id="IPR036899">
    <property type="entry name" value="Ribosomal_uL13_sf"/>
</dbReference>
<dbReference type="AlphaFoldDB" id="A0A1S3D7P3"/>
<keyword evidence="2 5" id="KW-0689">Ribosomal protein</keyword>
<evidence type="ECO:0000256" key="2">
    <source>
        <dbReference type="ARBA" id="ARBA00022980"/>
    </source>
</evidence>
<gene>
    <name evidence="5" type="primary">LOC103512279</name>
</gene>
<dbReference type="PIRSF" id="PIRSF002181">
    <property type="entry name" value="Ribosomal_L13"/>
    <property type="match status" value="1"/>
</dbReference>
<protein>
    <submittedName>
        <fullName evidence="5">39S ribosomal protein L13, mitochondrial</fullName>
    </submittedName>
</protein>
<dbReference type="GO" id="GO:0006412">
    <property type="term" value="P:translation"/>
    <property type="evidence" value="ECO:0007669"/>
    <property type="project" value="InterPro"/>
</dbReference>
<accession>A0A1S3D7P3</accession>
<keyword evidence="3" id="KW-0687">Ribonucleoprotein</keyword>
<dbReference type="GO" id="GO:0005762">
    <property type="term" value="C:mitochondrial large ribosomal subunit"/>
    <property type="evidence" value="ECO:0007669"/>
    <property type="project" value="TreeGrafter"/>
</dbReference>
<dbReference type="PANTHER" id="PTHR11545:SF2">
    <property type="entry name" value="LARGE RIBOSOMAL SUBUNIT PROTEIN UL13M"/>
    <property type="match status" value="1"/>
</dbReference>
<dbReference type="PANTHER" id="PTHR11545">
    <property type="entry name" value="RIBOSOMAL PROTEIN L13"/>
    <property type="match status" value="1"/>
</dbReference>
<dbReference type="OMA" id="HKPIYTP"/>
<evidence type="ECO:0000313" key="4">
    <source>
        <dbReference type="Proteomes" id="UP000079169"/>
    </source>
</evidence>
<dbReference type="InterPro" id="IPR005822">
    <property type="entry name" value="Ribosomal_uL13"/>
</dbReference>
<dbReference type="OrthoDB" id="274622at2759"/>
<dbReference type="GeneID" id="103512279"/>
<keyword evidence="4" id="KW-1185">Reference proteome</keyword>
<reference evidence="5" key="1">
    <citation type="submission" date="2025-08" db="UniProtKB">
        <authorList>
            <consortium name="RefSeq"/>
        </authorList>
    </citation>
    <scope>IDENTIFICATION</scope>
</reference>
<comment type="similarity">
    <text evidence="1">Belongs to the universal ribosomal protein uL13 family.</text>
</comment>
<dbReference type="Gene3D" id="3.90.1180.10">
    <property type="entry name" value="Ribosomal protein L13"/>
    <property type="match status" value="1"/>
</dbReference>
<dbReference type="STRING" id="121845.A0A1S3D7P3"/>